<name>A0A8H5LII4_9AGAR</name>
<dbReference type="InterPro" id="IPR032675">
    <property type="entry name" value="LRR_dom_sf"/>
</dbReference>
<evidence type="ECO:0000313" key="2">
    <source>
        <dbReference type="Proteomes" id="UP000559256"/>
    </source>
</evidence>
<reference evidence="1 2" key="1">
    <citation type="journal article" date="2020" name="ISME J.">
        <title>Uncovering the hidden diversity of litter-decomposition mechanisms in mushroom-forming fungi.</title>
        <authorList>
            <person name="Floudas D."/>
            <person name="Bentzer J."/>
            <person name="Ahren D."/>
            <person name="Johansson T."/>
            <person name="Persson P."/>
            <person name="Tunlid A."/>
        </authorList>
    </citation>
    <scope>NUCLEOTIDE SEQUENCE [LARGE SCALE GENOMIC DNA]</scope>
    <source>
        <strain evidence="1 2">CBS 291.85</strain>
    </source>
</reference>
<dbReference type="SUPFAM" id="SSF52047">
    <property type="entry name" value="RNI-like"/>
    <property type="match status" value="1"/>
</dbReference>
<sequence>MALSPITSGEEFNFSSEQTTLLIFLPCRMWKKLTICEGPFTHTPWVVNDATFRLLPYAQLPFTNLKELELGSFRARSSYEIDNASLSHFLKKNPMLETLTLIGISFNHLTEPLELLSSLEEHASFHTLGLISLLFKDPFGRFETTDFLSGRPADGHLSQPRLRALTFQNPDDRILDALFVQPNSVFDLSELEVLDLSTNLPTQDFEDEEERGQDSWIPACCRSSLVQLDLDIRDFLWTGVTFRDLSRYLQHLNRLERFGLKGLVLSHGWAHQISFIVTMIPALPASLRYITLRADIRFPALFDQLYKLDDALSDVPGCTNLKEIKVILGFRFSDSGEVHVEHVEHLFPKCKEKGLSIVVEKAKRRPHLC</sequence>
<dbReference type="Gene3D" id="3.80.10.10">
    <property type="entry name" value="Ribonuclease Inhibitor"/>
    <property type="match status" value="1"/>
</dbReference>
<comment type="caution">
    <text evidence="1">The sequence shown here is derived from an EMBL/GenBank/DDBJ whole genome shotgun (WGS) entry which is preliminary data.</text>
</comment>
<dbReference type="EMBL" id="JAACJM010000049">
    <property type="protein sequence ID" value="KAF5358641.1"/>
    <property type="molecule type" value="Genomic_DNA"/>
</dbReference>
<protein>
    <submittedName>
        <fullName evidence="1">Uncharacterized protein</fullName>
    </submittedName>
</protein>
<gene>
    <name evidence="1" type="ORF">D9758_007700</name>
</gene>
<dbReference type="AlphaFoldDB" id="A0A8H5LII4"/>
<organism evidence="1 2">
    <name type="scientific">Tetrapyrgos nigripes</name>
    <dbReference type="NCBI Taxonomy" id="182062"/>
    <lineage>
        <taxon>Eukaryota</taxon>
        <taxon>Fungi</taxon>
        <taxon>Dikarya</taxon>
        <taxon>Basidiomycota</taxon>
        <taxon>Agaricomycotina</taxon>
        <taxon>Agaricomycetes</taxon>
        <taxon>Agaricomycetidae</taxon>
        <taxon>Agaricales</taxon>
        <taxon>Marasmiineae</taxon>
        <taxon>Marasmiaceae</taxon>
        <taxon>Tetrapyrgos</taxon>
    </lineage>
</organism>
<accession>A0A8H5LII4</accession>
<proteinExistence type="predicted"/>
<dbReference type="Proteomes" id="UP000559256">
    <property type="component" value="Unassembled WGS sequence"/>
</dbReference>
<evidence type="ECO:0000313" key="1">
    <source>
        <dbReference type="EMBL" id="KAF5358641.1"/>
    </source>
</evidence>
<keyword evidence="2" id="KW-1185">Reference proteome</keyword>